<keyword evidence="2" id="KW-1133">Transmembrane helix</keyword>
<feature type="transmembrane region" description="Helical" evidence="2">
    <location>
        <begin position="139"/>
        <end position="158"/>
    </location>
</feature>
<feature type="compositionally biased region" description="Basic and acidic residues" evidence="1">
    <location>
        <begin position="14"/>
        <end position="34"/>
    </location>
</feature>
<dbReference type="AlphaFoldDB" id="A0AA48HY31"/>
<feature type="region of interest" description="Disordered" evidence="1">
    <location>
        <begin position="1"/>
        <end position="43"/>
    </location>
</feature>
<dbReference type="KEGG" id="ips:CfP315_0382"/>
<evidence type="ECO:0000256" key="1">
    <source>
        <dbReference type="SAM" id="MobiDB-lite"/>
    </source>
</evidence>
<organism evidence="3">
    <name type="scientific">Candidatus Improbicoccus pseudotrichonymphae</name>
    <dbReference type="NCBI Taxonomy" id="3033792"/>
    <lineage>
        <taxon>Bacteria</taxon>
        <taxon>Bacillati</taxon>
        <taxon>Bacillota</taxon>
        <taxon>Clostridia</taxon>
        <taxon>Candidatus Improbicoccus</taxon>
    </lineage>
</organism>
<sequence length="229" mass="25641">MKNKFIKSLMNSLDSRERERERERSGGFFMKKESNGIGENKNSKKISKNNKIISSILVVAMCCQSFVGVVTSDSQLVDSKKTVETTECGDLEDKNDDKENDEDENENKNEVDGNTGEDSEDKSESIIDKIKNLPDFVKYGIGMIGGMFLGGIVVRALCNKGNSKENDFGKYGCLRLGYLKVILEEGKGEVYVPTFSMGGKMREEKTANLPRLILCILHIRIMQLKLSND</sequence>
<name>A0AA48HY31_9FIRM</name>
<accession>A0AA48HY31</accession>
<gene>
    <name evidence="3" type="ORF">CfP315_0382</name>
</gene>
<proteinExistence type="predicted"/>
<keyword evidence="2" id="KW-0812">Transmembrane</keyword>
<feature type="transmembrane region" description="Helical" evidence="2">
    <location>
        <begin position="52"/>
        <end position="71"/>
    </location>
</feature>
<protein>
    <submittedName>
        <fullName evidence="3">Uncharacterized protein</fullName>
    </submittedName>
</protein>
<feature type="region of interest" description="Disordered" evidence="1">
    <location>
        <begin position="87"/>
        <end position="124"/>
    </location>
</feature>
<reference evidence="3" key="1">
    <citation type="journal article" date="2023" name="ISME J.">
        <title>Emergence of putative energy parasites within Clostridia revealed by genome analysis of a novel endosymbiotic clade.</title>
        <authorList>
            <person name="Takahashi K."/>
            <person name="Kuwahara H."/>
            <person name="Horikawa Y."/>
            <person name="Izawa K."/>
            <person name="Kato D."/>
            <person name="Inagaki T."/>
            <person name="Yuki M."/>
            <person name="Ohkuma M."/>
            <person name="Hongoh Y."/>
        </authorList>
    </citation>
    <scope>NUCLEOTIDE SEQUENCE</scope>
    <source>
        <strain evidence="3">CfP3-15</strain>
    </source>
</reference>
<keyword evidence="2" id="KW-0472">Membrane</keyword>
<evidence type="ECO:0000313" key="3">
    <source>
        <dbReference type="EMBL" id="BED91849.1"/>
    </source>
</evidence>
<dbReference type="EMBL" id="AP027924">
    <property type="protein sequence ID" value="BED91849.1"/>
    <property type="molecule type" value="Genomic_DNA"/>
</dbReference>
<dbReference type="Proteomes" id="UP001337580">
    <property type="component" value="Chromosome"/>
</dbReference>
<evidence type="ECO:0000256" key="2">
    <source>
        <dbReference type="SAM" id="Phobius"/>
    </source>
</evidence>